<comment type="caution">
    <text evidence="2">The sequence shown here is derived from an EMBL/GenBank/DDBJ whole genome shotgun (WGS) entry which is preliminary data.</text>
</comment>
<dbReference type="RefSeq" id="WP_102992656.1">
    <property type="nucleotide sequence ID" value="NZ_FXTU01000013.1"/>
</dbReference>
<dbReference type="InterPro" id="IPR012433">
    <property type="entry name" value="Imm11"/>
</dbReference>
<evidence type="ECO:0000259" key="1">
    <source>
        <dbReference type="Pfam" id="PF07791"/>
    </source>
</evidence>
<reference evidence="2" key="1">
    <citation type="submission" date="2017-05" db="EMBL/GenBank/DDBJ databases">
        <authorList>
            <person name="Varghese N."/>
            <person name="Submissions S."/>
        </authorList>
    </citation>
    <scope>NUCLEOTIDE SEQUENCE</scope>
    <source>
        <strain evidence="2">DSM 45262</strain>
    </source>
</reference>
<keyword evidence="3" id="KW-1185">Reference proteome</keyword>
<protein>
    <recommendedName>
        <fullName evidence="1">Immunity MXAN-0049 protein domain-containing protein</fullName>
    </recommendedName>
</protein>
<name>A0AA45WSB6_9BACL</name>
<dbReference type="Pfam" id="PF07791">
    <property type="entry name" value="Imm11"/>
    <property type="match status" value="1"/>
</dbReference>
<evidence type="ECO:0000313" key="2">
    <source>
        <dbReference type="EMBL" id="SMP35513.1"/>
    </source>
</evidence>
<dbReference type="EMBL" id="FXTU01000013">
    <property type="protein sequence ID" value="SMP35513.1"/>
    <property type="molecule type" value="Genomic_DNA"/>
</dbReference>
<dbReference type="AlphaFoldDB" id="A0AA45WSB6"/>
<feature type="domain" description="Immunity MXAN-0049 protein" evidence="1">
    <location>
        <begin position="88"/>
        <end position="173"/>
    </location>
</feature>
<gene>
    <name evidence="2" type="ORF">SAMN06265361_11316</name>
</gene>
<proteinExistence type="predicted"/>
<sequence length="178" mass="20556">MKIYQLNNDFRYQILMTKNVSDLDILKRLGCPLKNGWGKLEVYVPASRKDRPPSDFPGFLPNAPVFGPKAKEIFQDLLEQYGEFLELDVEGGDKCFLFNTLNTLRALDEINSEVIRFTNGRIMDIKKYVFAEELVRDEIIFKIPEDPGSIFVSDWFVSIYKNNGLSGLAFKEVWSNEQ</sequence>
<evidence type="ECO:0000313" key="3">
    <source>
        <dbReference type="Proteomes" id="UP001157946"/>
    </source>
</evidence>
<dbReference type="Proteomes" id="UP001157946">
    <property type="component" value="Unassembled WGS sequence"/>
</dbReference>
<organism evidence="2 3">
    <name type="scientific">Laceyella tengchongensis</name>
    <dbReference type="NCBI Taxonomy" id="574699"/>
    <lineage>
        <taxon>Bacteria</taxon>
        <taxon>Bacillati</taxon>
        <taxon>Bacillota</taxon>
        <taxon>Bacilli</taxon>
        <taxon>Bacillales</taxon>
        <taxon>Thermoactinomycetaceae</taxon>
        <taxon>Laceyella</taxon>
    </lineage>
</organism>
<accession>A0AA45WSB6</accession>